<name>A0A8S1HL26_9PELO</name>
<evidence type="ECO:0000259" key="2">
    <source>
        <dbReference type="Pfam" id="PF00078"/>
    </source>
</evidence>
<dbReference type="PANTHER" id="PTHR24559:SF444">
    <property type="entry name" value="REVERSE TRANSCRIPTASE DOMAIN-CONTAINING PROTEIN"/>
    <property type="match status" value="1"/>
</dbReference>
<evidence type="ECO:0000313" key="4">
    <source>
        <dbReference type="Proteomes" id="UP000835052"/>
    </source>
</evidence>
<feature type="domain" description="Reverse transcriptase" evidence="2">
    <location>
        <begin position="125"/>
        <end position="214"/>
    </location>
</feature>
<dbReference type="CDD" id="cd01647">
    <property type="entry name" value="RT_LTR"/>
    <property type="match status" value="1"/>
</dbReference>
<evidence type="ECO:0000256" key="1">
    <source>
        <dbReference type="SAM" id="MobiDB-lite"/>
    </source>
</evidence>
<dbReference type="Pfam" id="PF00078">
    <property type="entry name" value="RVT_1"/>
    <property type="match status" value="1"/>
</dbReference>
<evidence type="ECO:0000313" key="3">
    <source>
        <dbReference type="EMBL" id="CAD6196048.1"/>
    </source>
</evidence>
<dbReference type="OrthoDB" id="5846951at2759"/>
<dbReference type="Proteomes" id="UP000835052">
    <property type="component" value="Unassembled WGS sequence"/>
</dbReference>
<dbReference type="InterPro" id="IPR053134">
    <property type="entry name" value="RNA-dir_DNA_polymerase"/>
</dbReference>
<feature type="compositionally biased region" description="Low complexity" evidence="1">
    <location>
        <begin position="351"/>
        <end position="368"/>
    </location>
</feature>
<feature type="compositionally biased region" description="Acidic residues" evidence="1">
    <location>
        <begin position="338"/>
        <end position="350"/>
    </location>
</feature>
<protein>
    <recommendedName>
        <fullName evidence="2">Reverse transcriptase domain-containing protein</fullName>
    </recommendedName>
</protein>
<dbReference type="Gene3D" id="3.30.70.270">
    <property type="match status" value="1"/>
</dbReference>
<organism evidence="3 4">
    <name type="scientific">Caenorhabditis auriculariae</name>
    <dbReference type="NCBI Taxonomy" id="2777116"/>
    <lineage>
        <taxon>Eukaryota</taxon>
        <taxon>Metazoa</taxon>
        <taxon>Ecdysozoa</taxon>
        <taxon>Nematoda</taxon>
        <taxon>Chromadorea</taxon>
        <taxon>Rhabditida</taxon>
        <taxon>Rhabditina</taxon>
        <taxon>Rhabditomorpha</taxon>
        <taxon>Rhabditoidea</taxon>
        <taxon>Rhabditidae</taxon>
        <taxon>Peloderinae</taxon>
        <taxon>Caenorhabditis</taxon>
    </lineage>
</organism>
<dbReference type="InterPro" id="IPR000477">
    <property type="entry name" value="RT_dom"/>
</dbReference>
<dbReference type="Gene3D" id="3.10.10.10">
    <property type="entry name" value="HIV Type 1 Reverse Transcriptase, subunit A, domain 1"/>
    <property type="match status" value="1"/>
</dbReference>
<dbReference type="InterPro" id="IPR043128">
    <property type="entry name" value="Rev_trsase/Diguanyl_cyclase"/>
</dbReference>
<dbReference type="EMBL" id="CAJGYM010000065">
    <property type="protein sequence ID" value="CAD6196048.1"/>
    <property type="molecule type" value="Genomic_DNA"/>
</dbReference>
<dbReference type="SUPFAM" id="SSF56672">
    <property type="entry name" value="DNA/RNA polymerases"/>
    <property type="match status" value="1"/>
</dbReference>
<feature type="compositionally biased region" description="Basic residues" evidence="1">
    <location>
        <begin position="369"/>
        <end position="380"/>
    </location>
</feature>
<dbReference type="AlphaFoldDB" id="A0A8S1HL26"/>
<comment type="caution">
    <text evidence="3">The sequence shown here is derived from an EMBL/GenBank/DDBJ whole genome shotgun (WGS) entry which is preliminary data.</text>
</comment>
<proteinExistence type="predicted"/>
<feature type="region of interest" description="Disordered" evidence="1">
    <location>
        <begin position="333"/>
        <end position="380"/>
    </location>
</feature>
<keyword evidence="4" id="KW-1185">Reference proteome</keyword>
<sequence>MNTITSPGIMTIRITNVSDNTYEIQKGTILGQACVLRIPEQPRTFPPIPVEQYTPPEADWDSKLPSLPKDLLKELNLQRCALDEGQQRELRKIIIAARSSTTMELLAQGIIEPSLSTFPSPVVLVKKKDSRWRFTVDYRQLNAVTKKQVYLIPTVSEIVDLAAGAKFFTNLDLISGFFQLPLREEDRPLTAFTTPSGTYQFRRMGLCGAPHTFQYGSISQKKHRTRWKDVIWKSPIPVHINEDDHATMLRIQLAELWKFTRERLRVGQARQKKNYEKTHQIAERKICTGDLVLVKRAPAKNKLAPYLHGPNTVISVSGPNIQYAQDNRIAKAHKNDQTEELQDYPEDDTIAEAPEQSREAQQPAPQRPQRLRKPPKRLQH</sequence>
<reference evidence="3" key="1">
    <citation type="submission" date="2020-10" db="EMBL/GenBank/DDBJ databases">
        <authorList>
            <person name="Kikuchi T."/>
        </authorList>
    </citation>
    <scope>NUCLEOTIDE SEQUENCE</scope>
    <source>
        <strain evidence="3">NKZ352</strain>
    </source>
</reference>
<gene>
    <name evidence="3" type="ORF">CAUJ_LOCUS11964</name>
</gene>
<dbReference type="InterPro" id="IPR043502">
    <property type="entry name" value="DNA/RNA_pol_sf"/>
</dbReference>
<accession>A0A8S1HL26</accession>
<dbReference type="PANTHER" id="PTHR24559">
    <property type="entry name" value="TRANSPOSON TY3-I GAG-POL POLYPROTEIN"/>
    <property type="match status" value="1"/>
</dbReference>